<feature type="domain" description="FAD-binding" evidence="4">
    <location>
        <begin position="3"/>
        <end position="341"/>
    </location>
</feature>
<keyword evidence="5" id="KW-0560">Oxidoreductase</keyword>
<evidence type="ECO:0000256" key="3">
    <source>
        <dbReference type="ARBA" id="ARBA00022827"/>
    </source>
</evidence>
<evidence type="ECO:0000256" key="2">
    <source>
        <dbReference type="ARBA" id="ARBA00022630"/>
    </source>
</evidence>
<protein>
    <submittedName>
        <fullName evidence="5">FAD-dependent monooxygenase</fullName>
    </submittedName>
</protein>
<dbReference type="Gene3D" id="3.30.70.2450">
    <property type="match status" value="1"/>
</dbReference>
<dbReference type="InterPro" id="IPR002938">
    <property type="entry name" value="FAD-bd"/>
</dbReference>
<dbReference type="GO" id="GO:0004497">
    <property type="term" value="F:monooxygenase activity"/>
    <property type="evidence" value="ECO:0007669"/>
    <property type="project" value="UniProtKB-KW"/>
</dbReference>
<dbReference type="Proteomes" id="UP001601442">
    <property type="component" value="Unassembled WGS sequence"/>
</dbReference>
<keyword evidence="5" id="KW-0503">Monooxygenase</keyword>
<dbReference type="InterPro" id="IPR050641">
    <property type="entry name" value="RIFMO-like"/>
</dbReference>
<gene>
    <name evidence="5" type="ORF">ACFYU5_36510</name>
</gene>
<keyword evidence="3" id="KW-0274">FAD</keyword>
<name>A0ABW6PFH8_9NOCA</name>
<keyword evidence="6" id="KW-1185">Reference proteome</keyword>
<keyword evidence="2" id="KW-0285">Flavoprotein</keyword>
<dbReference type="PANTHER" id="PTHR43004:SF19">
    <property type="entry name" value="BINDING MONOOXYGENASE, PUTATIVE (JCVI)-RELATED"/>
    <property type="match status" value="1"/>
</dbReference>
<accession>A0ABW6PFH8</accession>
<dbReference type="PANTHER" id="PTHR43004">
    <property type="entry name" value="TRK SYSTEM POTASSIUM UPTAKE PROTEIN"/>
    <property type="match status" value="1"/>
</dbReference>
<dbReference type="PRINTS" id="PR00420">
    <property type="entry name" value="RNGMNOXGNASE"/>
</dbReference>
<organism evidence="5 6">
    <name type="scientific">Nocardia aobensis</name>
    <dbReference type="NCBI Taxonomy" id="257277"/>
    <lineage>
        <taxon>Bacteria</taxon>
        <taxon>Bacillati</taxon>
        <taxon>Actinomycetota</taxon>
        <taxon>Actinomycetes</taxon>
        <taxon>Mycobacteriales</taxon>
        <taxon>Nocardiaceae</taxon>
        <taxon>Nocardia</taxon>
    </lineage>
</organism>
<dbReference type="Gene3D" id="3.50.50.60">
    <property type="entry name" value="FAD/NAD(P)-binding domain"/>
    <property type="match status" value="1"/>
</dbReference>
<comment type="caution">
    <text evidence="5">The sequence shown here is derived from an EMBL/GenBank/DDBJ whole genome shotgun (WGS) entry which is preliminary data.</text>
</comment>
<evidence type="ECO:0000313" key="6">
    <source>
        <dbReference type="Proteomes" id="UP001601442"/>
    </source>
</evidence>
<dbReference type="RefSeq" id="WP_387401985.1">
    <property type="nucleotide sequence ID" value="NZ_JBIAMT010000013.1"/>
</dbReference>
<dbReference type="Pfam" id="PF01494">
    <property type="entry name" value="FAD_binding_3"/>
    <property type="match status" value="1"/>
</dbReference>
<sequence>MVDVDVLVVGGGPSGTTVAAEIARTGASVLVLEKRAHAPIPRAGTVLPRPLELFDARGIAGRFIRRTCEQNPHPFQTWHIWAGMHPVDWTSRESRFGFTLFLSQHESEVILRDWALELGVETRFECEVESVLDRGGEVEVLWRSPDGQQHAITSRYVVGADGGRSRVRDAAGIDFVGRPATFTGIIATAELDFPWEGGMKVAHNVHGWVAAYPFGPGLTRFTMVHARGRASRQDEPVTSDEVARYASEILGEEVKIPGLAGASRYGDAQYVAESFRKGRVFLVGEAARIHYPASGVGMNYCIQDAFNLGWKLGHVISGLADEGLLDSYESERRPICEDLLRSVDSQVAIQFDFSPEGLAFKDRFERHMITTPQVTAQLWRELNGLESAYPSPEGSHSSVGFPAPDLELLLRDGRSVRLYELLRETPFVVLDLSGTGVLRGLNLEGLPASALEAHPVRRPSGLEGVSALVVRPDTYVAWASTASEIDHDDVRAEIGRMLASAR</sequence>
<evidence type="ECO:0000256" key="1">
    <source>
        <dbReference type="ARBA" id="ARBA00001974"/>
    </source>
</evidence>
<dbReference type="Gene3D" id="3.40.30.120">
    <property type="match status" value="1"/>
</dbReference>
<evidence type="ECO:0000313" key="5">
    <source>
        <dbReference type="EMBL" id="MFF0501933.1"/>
    </source>
</evidence>
<dbReference type="EMBL" id="JBIAMT010000013">
    <property type="protein sequence ID" value="MFF0501933.1"/>
    <property type="molecule type" value="Genomic_DNA"/>
</dbReference>
<comment type="cofactor">
    <cofactor evidence="1">
        <name>FAD</name>
        <dbReference type="ChEBI" id="CHEBI:57692"/>
    </cofactor>
</comment>
<dbReference type="Pfam" id="PF21274">
    <property type="entry name" value="Rng_hyd_C"/>
    <property type="match status" value="1"/>
</dbReference>
<reference evidence="5 6" key="1">
    <citation type="submission" date="2024-10" db="EMBL/GenBank/DDBJ databases">
        <title>The Natural Products Discovery Center: Release of the First 8490 Sequenced Strains for Exploring Actinobacteria Biosynthetic Diversity.</title>
        <authorList>
            <person name="Kalkreuter E."/>
            <person name="Kautsar S.A."/>
            <person name="Yang D."/>
            <person name="Bader C.D."/>
            <person name="Teijaro C.N."/>
            <person name="Fluegel L."/>
            <person name="Davis C.M."/>
            <person name="Simpson J.R."/>
            <person name="Lauterbach L."/>
            <person name="Steele A.D."/>
            <person name="Gui C."/>
            <person name="Meng S."/>
            <person name="Li G."/>
            <person name="Viehrig K."/>
            <person name="Ye F."/>
            <person name="Su P."/>
            <person name="Kiefer A.F."/>
            <person name="Nichols A."/>
            <person name="Cepeda A.J."/>
            <person name="Yan W."/>
            <person name="Fan B."/>
            <person name="Jiang Y."/>
            <person name="Adhikari A."/>
            <person name="Zheng C.-J."/>
            <person name="Schuster L."/>
            <person name="Cowan T.M."/>
            <person name="Smanski M.J."/>
            <person name="Chevrette M.G."/>
            <person name="De Carvalho L.P.S."/>
            <person name="Shen B."/>
        </authorList>
    </citation>
    <scope>NUCLEOTIDE SEQUENCE [LARGE SCALE GENOMIC DNA]</scope>
    <source>
        <strain evidence="5 6">NPDC004119</strain>
    </source>
</reference>
<proteinExistence type="predicted"/>
<dbReference type="InterPro" id="IPR036188">
    <property type="entry name" value="FAD/NAD-bd_sf"/>
</dbReference>
<evidence type="ECO:0000259" key="4">
    <source>
        <dbReference type="Pfam" id="PF01494"/>
    </source>
</evidence>
<dbReference type="SUPFAM" id="SSF51905">
    <property type="entry name" value="FAD/NAD(P)-binding domain"/>
    <property type="match status" value="1"/>
</dbReference>